<keyword evidence="4" id="KW-1003">Cell membrane</keyword>
<dbReference type="Gene3D" id="1.20.1530.20">
    <property type="match status" value="1"/>
</dbReference>
<sequence>MSEELTNTNFFILAISLIFIISILGVQFSTRINAPSLIFFIGIGMVVGGDVFNLVQFRDPQIAQLIGMMALVVILFDGGIKTNWGTIRPMAMPAISLATLGVFLTSMILGLAAKFIFGLSWAESFLMGALVGSTDAAAVFAMLSGKNINDRLDATLEGESGANDPMAVFLTVTLISFVSGENAGILGLIGQFIWQMGGGLLIGLLIGWVGSKGLHRIHLASSGLYPLLAFSFAFLAYSTASLANASGLLAVYVTALVIGNTGLKQRNTILRFNEGFSWIAQIVMFLFLGLFVVPGDLFTWDIMVQGLLLSLILMFIARPVATFISVAGMKFNLKEKLFLSWAGLRGAVPIVLALFPMLAGLEHSQLYFNIIFFVVLSSTIFQGTTMALIADKLQVAKPTGLNPLHSLDFLSVGKQDIQLLEYKVDESTTVNGKKIKETGFPAKANIAIILRDGDTLAPHGNVELQKGDLIYILVPNDQIDELENVLRGSG</sequence>
<dbReference type="Pfam" id="PF00999">
    <property type="entry name" value="Na_H_Exchanger"/>
    <property type="match status" value="1"/>
</dbReference>
<feature type="transmembrane region" description="Helical" evidence="9">
    <location>
        <begin position="166"/>
        <end position="186"/>
    </location>
</feature>
<feature type="transmembrane region" description="Helical" evidence="9">
    <location>
        <begin position="366"/>
        <end position="389"/>
    </location>
</feature>
<evidence type="ECO:0000256" key="1">
    <source>
        <dbReference type="ARBA" id="ARBA00004651"/>
    </source>
</evidence>
<comment type="caution">
    <text evidence="11">The sequence shown here is derived from an EMBL/GenBank/DDBJ whole genome shotgun (WGS) entry which is preliminary data.</text>
</comment>
<protein>
    <submittedName>
        <fullName evidence="11">Potassium/proton antiporter</fullName>
    </submittedName>
</protein>
<dbReference type="InterPro" id="IPR038770">
    <property type="entry name" value="Na+/solute_symporter_sf"/>
</dbReference>
<evidence type="ECO:0000256" key="8">
    <source>
        <dbReference type="ARBA" id="ARBA00023136"/>
    </source>
</evidence>
<dbReference type="RefSeq" id="WP_390307622.1">
    <property type="nucleotide sequence ID" value="NZ_JBHRRZ010000038.1"/>
</dbReference>
<evidence type="ECO:0000256" key="9">
    <source>
        <dbReference type="SAM" id="Phobius"/>
    </source>
</evidence>
<dbReference type="NCBIfam" id="NF003715">
    <property type="entry name" value="PRK05326.1-2"/>
    <property type="match status" value="1"/>
</dbReference>
<dbReference type="SUPFAM" id="SSF116726">
    <property type="entry name" value="TrkA C-terminal domain-like"/>
    <property type="match status" value="1"/>
</dbReference>
<dbReference type="Proteomes" id="UP001595387">
    <property type="component" value="Unassembled WGS sequence"/>
</dbReference>
<evidence type="ECO:0000259" key="10">
    <source>
        <dbReference type="PROSITE" id="PS51202"/>
    </source>
</evidence>
<evidence type="ECO:0000256" key="2">
    <source>
        <dbReference type="ARBA" id="ARBA00022448"/>
    </source>
</evidence>
<evidence type="ECO:0000256" key="7">
    <source>
        <dbReference type="ARBA" id="ARBA00023065"/>
    </source>
</evidence>
<dbReference type="EMBL" id="JBHRRZ010000038">
    <property type="protein sequence ID" value="MFC2949650.1"/>
    <property type="molecule type" value="Genomic_DNA"/>
</dbReference>
<evidence type="ECO:0000256" key="5">
    <source>
        <dbReference type="ARBA" id="ARBA00022692"/>
    </source>
</evidence>
<feature type="transmembrane region" description="Helical" evidence="9">
    <location>
        <begin position="275"/>
        <end position="294"/>
    </location>
</feature>
<keyword evidence="12" id="KW-1185">Reference proteome</keyword>
<comment type="subcellular location">
    <subcellularLocation>
        <location evidence="1">Cell membrane</location>
        <topology evidence="1">Multi-pass membrane protein</topology>
    </subcellularLocation>
</comment>
<organism evidence="11 12">
    <name type="scientific">Virgibacillus sediminis</name>
    <dbReference type="NCBI Taxonomy" id="202260"/>
    <lineage>
        <taxon>Bacteria</taxon>
        <taxon>Bacillati</taxon>
        <taxon>Bacillota</taxon>
        <taxon>Bacilli</taxon>
        <taxon>Bacillales</taxon>
        <taxon>Bacillaceae</taxon>
        <taxon>Virgibacillus</taxon>
    </lineage>
</organism>
<dbReference type="PROSITE" id="PS51202">
    <property type="entry name" value="RCK_C"/>
    <property type="match status" value="1"/>
</dbReference>
<evidence type="ECO:0000313" key="11">
    <source>
        <dbReference type="EMBL" id="MFC2949650.1"/>
    </source>
</evidence>
<evidence type="ECO:0000313" key="12">
    <source>
        <dbReference type="Proteomes" id="UP001595387"/>
    </source>
</evidence>
<feature type="transmembrane region" description="Helical" evidence="9">
    <location>
        <begin position="61"/>
        <end position="80"/>
    </location>
</feature>
<dbReference type="InterPro" id="IPR036721">
    <property type="entry name" value="RCK_C_sf"/>
</dbReference>
<feature type="transmembrane region" description="Helical" evidence="9">
    <location>
        <begin position="306"/>
        <end position="326"/>
    </location>
</feature>
<keyword evidence="6 9" id="KW-1133">Transmembrane helix</keyword>
<dbReference type="NCBIfam" id="NF003716">
    <property type="entry name" value="PRK05326.1-3"/>
    <property type="match status" value="1"/>
</dbReference>
<feature type="transmembrane region" description="Helical" evidence="9">
    <location>
        <begin position="6"/>
        <end position="25"/>
    </location>
</feature>
<evidence type="ECO:0000256" key="4">
    <source>
        <dbReference type="ARBA" id="ARBA00022475"/>
    </source>
</evidence>
<feature type="transmembrane region" description="Helical" evidence="9">
    <location>
        <begin position="217"/>
        <end position="237"/>
    </location>
</feature>
<keyword evidence="3" id="KW-0050">Antiport</keyword>
<feature type="transmembrane region" description="Helical" evidence="9">
    <location>
        <begin position="192"/>
        <end position="210"/>
    </location>
</feature>
<evidence type="ECO:0000256" key="3">
    <source>
        <dbReference type="ARBA" id="ARBA00022449"/>
    </source>
</evidence>
<keyword evidence="2" id="KW-0813">Transport</keyword>
<keyword evidence="8 9" id="KW-0472">Membrane</keyword>
<dbReference type="Gene3D" id="3.30.70.1450">
    <property type="entry name" value="Regulator of K+ conductance, C-terminal domain"/>
    <property type="match status" value="1"/>
</dbReference>
<reference evidence="12" key="1">
    <citation type="journal article" date="2019" name="Int. J. Syst. Evol. Microbiol.">
        <title>The Global Catalogue of Microorganisms (GCM) 10K type strain sequencing project: providing services to taxonomists for standard genome sequencing and annotation.</title>
        <authorList>
            <consortium name="The Broad Institute Genomics Platform"/>
            <consortium name="The Broad Institute Genome Sequencing Center for Infectious Disease"/>
            <person name="Wu L."/>
            <person name="Ma J."/>
        </authorList>
    </citation>
    <scope>NUCLEOTIDE SEQUENCE [LARGE SCALE GENOMIC DNA]</scope>
    <source>
        <strain evidence="12">KCTC 13193</strain>
    </source>
</reference>
<feature type="domain" description="RCK C-terminal" evidence="10">
    <location>
        <begin position="407"/>
        <end position="488"/>
    </location>
</feature>
<evidence type="ECO:0000256" key="6">
    <source>
        <dbReference type="ARBA" id="ARBA00022989"/>
    </source>
</evidence>
<proteinExistence type="predicted"/>
<accession>A0ABV7A9U8</accession>
<feature type="transmembrane region" description="Helical" evidence="9">
    <location>
        <begin position="37"/>
        <end position="55"/>
    </location>
</feature>
<dbReference type="InterPro" id="IPR006037">
    <property type="entry name" value="RCK_C"/>
</dbReference>
<gene>
    <name evidence="11" type="ORF">ACFODW_15115</name>
</gene>
<dbReference type="Pfam" id="PF02080">
    <property type="entry name" value="TrkA_C"/>
    <property type="match status" value="1"/>
</dbReference>
<dbReference type="InterPro" id="IPR006153">
    <property type="entry name" value="Cation/H_exchanger_TM"/>
</dbReference>
<name>A0ABV7A9U8_9BACI</name>
<dbReference type="PANTHER" id="PTHR32507:SF7">
    <property type="entry name" value="K(+)_H(+) ANTIPORTER NHAP2"/>
    <property type="match status" value="1"/>
</dbReference>
<feature type="transmembrane region" description="Helical" evidence="9">
    <location>
        <begin position="92"/>
        <end position="113"/>
    </location>
</feature>
<feature type="transmembrane region" description="Helical" evidence="9">
    <location>
        <begin position="243"/>
        <end position="263"/>
    </location>
</feature>
<dbReference type="PANTHER" id="PTHR32507">
    <property type="entry name" value="NA(+)/H(+) ANTIPORTER 1"/>
    <property type="match status" value="1"/>
</dbReference>
<feature type="transmembrane region" description="Helical" evidence="9">
    <location>
        <begin position="125"/>
        <end position="145"/>
    </location>
</feature>
<keyword evidence="5 9" id="KW-0812">Transmembrane</keyword>
<feature type="transmembrane region" description="Helical" evidence="9">
    <location>
        <begin position="338"/>
        <end position="360"/>
    </location>
</feature>
<keyword evidence="7" id="KW-0406">Ion transport</keyword>